<evidence type="ECO:0000313" key="2">
    <source>
        <dbReference type="EMBL" id="TYB35642.1"/>
    </source>
</evidence>
<dbReference type="EMBL" id="VSIV01000037">
    <property type="protein sequence ID" value="TYB35642.1"/>
    <property type="molecule type" value="Genomic_DNA"/>
</dbReference>
<accession>A0A5D0MU75</accession>
<dbReference type="AlphaFoldDB" id="A0A5D0MU75"/>
<comment type="subcellular location">
    <subcellularLocation>
        <location evidence="1">Cell membrane</location>
        <topology evidence="1">Peripheral membrane protein</topology>
        <orientation evidence="1">Cytoplasmic side</orientation>
    </subcellularLocation>
</comment>
<comment type="similarity">
    <text evidence="1">Belongs to the UPF0161 family.</text>
</comment>
<dbReference type="Proteomes" id="UP000323337">
    <property type="component" value="Unassembled WGS sequence"/>
</dbReference>
<dbReference type="Pfam" id="PF01809">
    <property type="entry name" value="YidD"/>
    <property type="match status" value="1"/>
</dbReference>
<comment type="function">
    <text evidence="1">Could be involved in insertion of integral membrane proteins into the membrane.</text>
</comment>
<dbReference type="InterPro" id="IPR002696">
    <property type="entry name" value="Membr_insert_effic_factor_YidD"/>
</dbReference>
<dbReference type="GO" id="GO:0005886">
    <property type="term" value="C:plasma membrane"/>
    <property type="evidence" value="ECO:0007669"/>
    <property type="project" value="UniProtKB-SubCell"/>
</dbReference>
<reference evidence="2 3" key="1">
    <citation type="submission" date="2019-08" db="EMBL/GenBank/DDBJ databases">
        <title>Genomic characterization of a novel candidate phylum (ARYD3) from a high temperature, high salinity tertiary oil reservoir in north central Oklahoma, USA.</title>
        <authorList>
            <person name="Youssef N.H."/>
            <person name="Yadav A."/>
            <person name="Elshahed M.S."/>
        </authorList>
    </citation>
    <scope>NUCLEOTIDE SEQUENCE [LARGE SCALE GENOMIC DNA]</scope>
    <source>
        <strain evidence="2">ARYD1</strain>
    </source>
</reference>
<sequence length="79" mass="9071">MNLKKIFITSVKKLLLNSISLYQLLLSPFLGRNCRFYPTCSAYAKEAIVKKGIFKGVFLSLWRILRCHPYSKGGFDPVK</sequence>
<dbReference type="SMART" id="SM01234">
    <property type="entry name" value="Haemolytic"/>
    <property type="match status" value="1"/>
</dbReference>
<dbReference type="HAMAP" id="MF_00386">
    <property type="entry name" value="UPF0161_YidD"/>
    <property type="match status" value="1"/>
</dbReference>
<dbReference type="NCBIfam" id="TIGR00278">
    <property type="entry name" value="membrane protein insertion efficiency factor YidD"/>
    <property type="match status" value="1"/>
</dbReference>
<evidence type="ECO:0000313" key="3">
    <source>
        <dbReference type="Proteomes" id="UP000323337"/>
    </source>
</evidence>
<keyword evidence="1" id="KW-0472">Membrane</keyword>
<protein>
    <recommendedName>
        <fullName evidence="1">Putative membrane protein insertion efficiency factor</fullName>
    </recommendedName>
</protein>
<dbReference type="PANTHER" id="PTHR33383:SF1">
    <property type="entry name" value="MEMBRANE PROTEIN INSERTION EFFICIENCY FACTOR-RELATED"/>
    <property type="match status" value="1"/>
</dbReference>
<proteinExistence type="inferred from homology"/>
<dbReference type="RefSeq" id="WP_303700113.1">
    <property type="nucleotide sequence ID" value="NZ_VSIV01000037.1"/>
</dbReference>
<name>A0A5D0MU75_FLESI</name>
<gene>
    <name evidence="2" type="primary">yidD</name>
    <name evidence="2" type="ORF">FXF49_01310</name>
</gene>
<keyword evidence="1" id="KW-1003">Cell membrane</keyword>
<dbReference type="PANTHER" id="PTHR33383">
    <property type="entry name" value="MEMBRANE PROTEIN INSERTION EFFICIENCY FACTOR-RELATED"/>
    <property type="match status" value="1"/>
</dbReference>
<comment type="caution">
    <text evidence="2">The sequence shown here is derived from an EMBL/GenBank/DDBJ whole genome shotgun (WGS) entry which is preliminary data.</text>
</comment>
<evidence type="ECO:0000256" key="1">
    <source>
        <dbReference type="HAMAP-Rule" id="MF_00386"/>
    </source>
</evidence>
<organism evidence="2 3">
    <name type="scientific">Flexistipes sinusarabici</name>
    <dbReference type="NCBI Taxonomy" id="2352"/>
    <lineage>
        <taxon>Bacteria</taxon>
        <taxon>Pseudomonadati</taxon>
        <taxon>Deferribacterota</taxon>
        <taxon>Deferribacteres</taxon>
        <taxon>Deferribacterales</taxon>
        <taxon>Flexistipitaceae</taxon>
        <taxon>Flexistipes</taxon>
    </lineage>
</organism>